<protein>
    <submittedName>
        <fullName evidence="2">Putative secreted protein</fullName>
    </submittedName>
</protein>
<evidence type="ECO:0000256" key="1">
    <source>
        <dbReference type="SAM" id="SignalP"/>
    </source>
</evidence>
<keyword evidence="1" id="KW-0732">Signal</keyword>
<evidence type="ECO:0000313" key="2">
    <source>
        <dbReference type="EMBL" id="MBW47987.1"/>
    </source>
</evidence>
<name>A0A2M4B4L1_9DIPT</name>
<feature type="chain" id="PRO_5014928154" evidence="1">
    <location>
        <begin position="21"/>
        <end position="197"/>
    </location>
</feature>
<feature type="signal peptide" evidence="1">
    <location>
        <begin position="1"/>
        <end position="20"/>
    </location>
</feature>
<proteinExistence type="predicted"/>
<dbReference type="EMBL" id="GGFK01014666">
    <property type="protein sequence ID" value="MBW47987.1"/>
    <property type="molecule type" value="Transcribed_RNA"/>
</dbReference>
<reference evidence="2" key="1">
    <citation type="submission" date="2018-01" db="EMBL/GenBank/DDBJ databases">
        <title>An insight into the sialome of Amazonian anophelines.</title>
        <authorList>
            <person name="Ribeiro J.M."/>
            <person name="Scarpassa V."/>
            <person name="Calvo E."/>
        </authorList>
    </citation>
    <scope>NUCLEOTIDE SEQUENCE</scope>
    <source>
        <tissue evidence="2">Salivary glands</tissue>
    </source>
</reference>
<accession>A0A2M4B4L1</accession>
<organism evidence="2">
    <name type="scientific">Anopheles triannulatus</name>
    <dbReference type="NCBI Taxonomy" id="58253"/>
    <lineage>
        <taxon>Eukaryota</taxon>
        <taxon>Metazoa</taxon>
        <taxon>Ecdysozoa</taxon>
        <taxon>Arthropoda</taxon>
        <taxon>Hexapoda</taxon>
        <taxon>Insecta</taxon>
        <taxon>Pterygota</taxon>
        <taxon>Neoptera</taxon>
        <taxon>Endopterygota</taxon>
        <taxon>Diptera</taxon>
        <taxon>Nematocera</taxon>
        <taxon>Culicoidea</taxon>
        <taxon>Culicidae</taxon>
        <taxon>Anophelinae</taxon>
        <taxon>Anopheles</taxon>
    </lineage>
</organism>
<dbReference type="AlphaFoldDB" id="A0A2M4B4L1"/>
<sequence>MLLLLLLLVMVGGSIVLGTARQQPTGQLVGMVLQRWIVVRVKLLDLGVRATQIGVARWQLVQSAFLAVPCLLDRQIAAKVLAIVLNVFQDVFVEKVRWLHGRYTGGRWHRWHHLAVVHRAVLVVAVLLGLAASGRYQARRVVLRWPLYRNRTNDGRRSRRFRCLSCARPVRRGKVRYIVRSVGGSGSVERVPIKSEL</sequence>